<keyword evidence="3" id="KW-0804">Transcription</keyword>
<dbReference type="Gene3D" id="1.10.10.60">
    <property type="entry name" value="Homeodomain-like"/>
    <property type="match status" value="1"/>
</dbReference>
<dbReference type="InterPro" id="IPR018062">
    <property type="entry name" value="HTH_AraC-typ_CS"/>
</dbReference>
<dbReference type="PANTHER" id="PTHR46796:SF6">
    <property type="entry name" value="ARAC SUBFAMILY"/>
    <property type="match status" value="1"/>
</dbReference>
<reference evidence="5 6" key="1">
    <citation type="submission" date="2021-01" db="EMBL/GenBank/DDBJ databases">
        <title>WGS of actinomycetes isolated from Thailand.</title>
        <authorList>
            <person name="Thawai C."/>
        </authorList>
    </citation>
    <scope>NUCLEOTIDE SEQUENCE [LARGE SCALE GENOMIC DNA]</scope>
    <source>
        <strain evidence="5 6">CA1R205</strain>
    </source>
</reference>
<evidence type="ECO:0000256" key="3">
    <source>
        <dbReference type="ARBA" id="ARBA00023163"/>
    </source>
</evidence>
<name>A0ABS1N5F4_9ACTN</name>
<dbReference type="EMBL" id="JAERRF010000001">
    <property type="protein sequence ID" value="MBL1095315.1"/>
    <property type="molecule type" value="Genomic_DNA"/>
</dbReference>
<gene>
    <name evidence="5" type="ORF">JK363_01225</name>
</gene>
<evidence type="ECO:0000256" key="1">
    <source>
        <dbReference type="ARBA" id="ARBA00023015"/>
    </source>
</evidence>
<dbReference type="SUPFAM" id="SSF46689">
    <property type="entry name" value="Homeodomain-like"/>
    <property type="match status" value="1"/>
</dbReference>
<organism evidence="5 6">
    <name type="scientific">Streptomyces coffeae</name>
    <dbReference type="NCBI Taxonomy" id="621382"/>
    <lineage>
        <taxon>Bacteria</taxon>
        <taxon>Bacillati</taxon>
        <taxon>Actinomycetota</taxon>
        <taxon>Actinomycetes</taxon>
        <taxon>Kitasatosporales</taxon>
        <taxon>Streptomycetaceae</taxon>
        <taxon>Streptomyces</taxon>
    </lineage>
</organism>
<dbReference type="Pfam" id="PF12833">
    <property type="entry name" value="HTH_18"/>
    <property type="match status" value="1"/>
</dbReference>
<keyword evidence="6" id="KW-1185">Reference proteome</keyword>
<sequence length="339" mass="38187">MLNETVFRTEDLPGADRFDYWCERIGRTHAPLDLYSAYAADYQAHQRVLELGALHVWPTTHQSLRYRRTPKLIRQSDPEQYHIGIPLHGTNRISWGNERAVLGAYQIQVYDSSRDVEVNCTNGADLFSGIGIEIPKRLLHLPQNSMDRLFARGMSGREGFGALLIQFLTQLVSDTSCYLPSDGPRLGTVLVDLLSSLFAHTLEADRALPPETRTRSLVLRIRAHVQNNLHDPGLTPTTIAAAHNISISYLHRLFQGEHETVAAWIREQRLERARRDLADPALGSNTIHAIATRWGFTRAADFTRAFRNAYGMPPRDYRQRALLSPAQASLAVSLSTPCQ</sequence>
<evidence type="ECO:0000313" key="5">
    <source>
        <dbReference type="EMBL" id="MBL1095315.1"/>
    </source>
</evidence>
<dbReference type="SMART" id="SM00342">
    <property type="entry name" value="HTH_ARAC"/>
    <property type="match status" value="1"/>
</dbReference>
<protein>
    <submittedName>
        <fullName evidence="5">Helix-turn-helix domain-containing protein</fullName>
    </submittedName>
</protein>
<dbReference type="PROSITE" id="PS01124">
    <property type="entry name" value="HTH_ARAC_FAMILY_2"/>
    <property type="match status" value="1"/>
</dbReference>
<evidence type="ECO:0000256" key="2">
    <source>
        <dbReference type="ARBA" id="ARBA00023125"/>
    </source>
</evidence>
<dbReference type="PRINTS" id="PR00032">
    <property type="entry name" value="HTHARAC"/>
</dbReference>
<evidence type="ECO:0000259" key="4">
    <source>
        <dbReference type="PROSITE" id="PS01124"/>
    </source>
</evidence>
<dbReference type="RefSeq" id="WP_201870598.1">
    <property type="nucleotide sequence ID" value="NZ_JAERRF010000001.1"/>
</dbReference>
<dbReference type="Proteomes" id="UP000634229">
    <property type="component" value="Unassembled WGS sequence"/>
</dbReference>
<keyword evidence="2" id="KW-0238">DNA-binding</keyword>
<dbReference type="InterPro" id="IPR020449">
    <property type="entry name" value="Tscrpt_reg_AraC-type_HTH"/>
</dbReference>
<keyword evidence="1" id="KW-0805">Transcription regulation</keyword>
<dbReference type="Pfam" id="PF14525">
    <property type="entry name" value="AraC_binding_2"/>
    <property type="match status" value="1"/>
</dbReference>
<proteinExistence type="predicted"/>
<dbReference type="PROSITE" id="PS00041">
    <property type="entry name" value="HTH_ARAC_FAMILY_1"/>
    <property type="match status" value="1"/>
</dbReference>
<evidence type="ECO:0000313" key="6">
    <source>
        <dbReference type="Proteomes" id="UP000634229"/>
    </source>
</evidence>
<dbReference type="PANTHER" id="PTHR46796">
    <property type="entry name" value="HTH-TYPE TRANSCRIPTIONAL ACTIVATOR RHAS-RELATED"/>
    <property type="match status" value="1"/>
</dbReference>
<dbReference type="InterPro" id="IPR035418">
    <property type="entry name" value="AraC-bd_2"/>
</dbReference>
<comment type="caution">
    <text evidence="5">The sequence shown here is derived from an EMBL/GenBank/DDBJ whole genome shotgun (WGS) entry which is preliminary data.</text>
</comment>
<accession>A0ABS1N5F4</accession>
<feature type="domain" description="HTH araC/xylS-type" evidence="4">
    <location>
        <begin position="219"/>
        <end position="320"/>
    </location>
</feature>
<dbReference type="InterPro" id="IPR009057">
    <property type="entry name" value="Homeodomain-like_sf"/>
</dbReference>
<dbReference type="InterPro" id="IPR018060">
    <property type="entry name" value="HTH_AraC"/>
</dbReference>
<dbReference type="InterPro" id="IPR050204">
    <property type="entry name" value="AraC_XylS_family_regulators"/>
</dbReference>